<dbReference type="GO" id="GO:0004386">
    <property type="term" value="F:helicase activity"/>
    <property type="evidence" value="ECO:0007669"/>
    <property type="project" value="UniProtKB-KW"/>
</dbReference>
<dbReference type="PROSITE" id="PS51194">
    <property type="entry name" value="HELICASE_CTER"/>
    <property type="match status" value="1"/>
</dbReference>
<dbReference type="InterPro" id="IPR001650">
    <property type="entry name" value="Helicase_C-like"/>
</dbReference>
<dbReference type="PROSITE" id="PS50966">
    <property type="entry name" value="ZF_SWIM"/>
    <property type="match status" value="1"/>
</dbReference>
<dbReference type="Pfam" id="PF00271">
    <property type="entry name" value="Helicase_C"/>
    <property type="match status" value="1"/>
</dbReference>
<dbReference type="AlphaFoldDB" id="A0A6N7R096"/>
<dbReference type="PANTHER" id="PTHR10799">
    <property type="entry name" value="SNF2/RAD54 HELICASE FAMILY"/>
    <property type="match status" value="1"/>
</dbReference>
<evidence type="ECO:0000259" key="4">
    <source>
        <dbReference type="PROSITE" id="PS50966"/>
    </source>
</evidence>
<keyword evidence="3" id="KW-0175">Coiled coil</keyword>
<evidence type="ECO:0000313" key="8">
    <source>
        <dbReference type="Proteomes" id="UP000435187"/>
    </source>
</evidence>
<dbReference type="InterPro" id="IPR007527">
    <property type="entry name" value="Znf_SWIM"/>
</dbReference>
<dbReference type="Proteomes" id="UP000435187">
    <property type="component" value="Unassembled WGS sequence"/>
</dbReference>
<gene>
    <name evidence="7" type="ORF">GH885_11215</name>
</gene>
<dbReference type="Pfam" id="PF04434">
    <property type="entry name" value="SWIM"/>
    <property type="match status" value="1"/>
</dbReference>
<dbReference type="InterPro" id="IPR013663">
    <property type="entry name" value="Helicase_SWF/SNF/SWI_bac"/>
</dbReference>
<evidence type="ECO:0000259" key="5">
    <source>
        <dbReference type="PROSITE" id="PS51192"/>
    </source>
</evidence>
<keyword evidence="7" id="KW-0347">Helicase</keyword>
<keyword evidence="2" id="KW-0862">Zinc</keyword>
<keyword evidence="7" id="KW-0547">Nucleotide-binding</keyword>
<dbReference type="InterPro" id="IPR027417">
    <property type="entry name" value="P-loop_NTPase"/>
</dbReference>
<organism evidence="7 8">
    <name type="scientific">Gracilibacillus thailandensis</name>
    <dbReference type="NCBI Taxonomy" id="563735"/>
    <lineage>
        <taxon>Bacteria</taxon>
        <taxon>Bacillati</taxon>
        <taxon>Bacillota</taxon>
        <taxon>Bacilli</taxon>
        <taxon>Bacillales</taxon>
        <taxon>Bacillaceae</taxon>
        <taxon>Gracilibacillus</taxon>
    </lineage>
</organism>
<dbReference type="Gene3D" id="3.40.50.10810">
    <property type="entry name" value="Tandem AAA-ATPase domain"/>
    <property type="match status" value="1"/>
</dbReference>
<feature type="domain" description="SWIM-type" evidence="4">
    <location>
        <begin position="51"/>
        <end position="90"/>
    </location>
</feature>
<dbReference type="CDD" id="cd18793">
    <property type="entry name" value="SF2_C_SNF"/>
    <property type="match status" value="1"/>
</dbReference>
<dbReference type="SMART" id="SM00487">
    <property type="entry name" value="DEXDc"/>
    <property type="match status" value="1"/>
</dbReference>
<dbReference type="InterPro" id="IPR038718">
    <property type="entry name" value="SNF2-like_sf"/>
</dbReference>
<evidence type="ECO:0000256" key="1">
    <source>
        <dbReference type="ARBA" id="ARBA00022801"/>
    </source>
</evidence>
<name>A0A6N7R096_9BACI</name>
<keyword evidence="7" id="KW-0067">ATP-binding</keyword>
<feature type="domain" description="Helicase C-terminal" evidence="6">
    <location>
        <begin position="901"/>
        <end position="1060"/>
    </location>
</feature>
<evidence type="ECO:0000259" key="6">
    <source>
        <dbReference type="PROSITE" id="PS51194"/>
    </source>
</evidence>
<dbReference type="EMBL" id="WJEE01000022">
    <property type="protein sequence ID" value="MRI66902.1"/>
    <property type="molecule type" value="Genomic_DNA"/>
</dbReference>
<dbReference type="RefSeq" id="WP_153835561.1">
    <property type="nucleotide sequence ID" value="NZ_JBHUMW010000049.1"/>
</dbReference>
<keyword evidence="2" id="KW-0863">Zinc-finger</keyword>
<dbReference type="PROSITE" id="PS51192">
    <property type="entry name" value="HELICASE_ATP_BIND_1"/>
    <property type="match status" value="1"/>
</dbReference>
<reference evidence="7 8" key="1">
    <citation type="submission" date="2019-10" db="EMBL/GenBank/DDBJ databases">
        <title>Gracilibacillus salitolerans sp. nov., a moderate halophile isolated from a saline soil in northwest China.</title>
        <authorList>
            <person name="Gan L."/>
        </authorList>
    </citation>
    <scope>NUCLEOTIDE SEQUENCE [LARGE SCALE GENOMIC DNA]</scope>
    <source>
        <strain evidence="7 8">TP2-8</strain>
    </source>
</reference>
<comment type="caution">
    <text evidence="7">The sequence shown here is derived from an EMBL/GenBank/DDBJ whole genome shotgun (WGS) entry which is preliminary data.</text>
</comment>
<evidence type="ECO:0000256" key="3">
    <source>
        <dbReference type="SAM" id="Coils"/>
    </source>
</evidence>
<dbReference type="Pfam" id="PF00176">
    <property type="entry name" value="SNF2-rel_dom"/>
    <property type="match status" value="1"/>
</dbReference>
<accession>A0A6N7R096</accession>
<dbReference type="SUPFAM" id="SSF52540">
    <property type="entry name" value="P-loop containing nucleoside triphosphate hydrolases"/>
    <property type="match status" value="2"/>
</dbReference>
<protein>
    <submittedName>
        <fullName evidence="7">Helicase SNF</fullName>
    </submittedName>
</protein>
<dbReference type="InterPro" id="IPR049730">
    <property type="entry name" value="SNF2/RAD54-like_C"/>
</dbReference>
<keyword evidence="1" id="KW-0378">Hydrolase</keyword>
<proteinExistence type="predicted"/>
<feature type="domain" description="Helicase ATP-binding" evidence="5">
    <location>
        <begin position="625"/>
        <end position="788"/>
    </location>
</feature>
<evidence type="ECO:0000256" key="2">
    <source>
        <dbReference type="PROSITE-ProRule" id="PRU00325"/>
    </source>
</evidence>
<feature type="coiled-coil region" evidence="3">
    <location>
        <begin position="1022"/>
        <end position="1049"/>
    </location>
</feature>
<dbReference type="SMART" id="SM00490">
    <property type="entry name" value="HELICc"/>
    <property type="match status" value="1"/>
</dbReference>
<dbReference type="GO" id="GO:0016787">
    <property type="term" value="F:hydrolase activity"/>
    <property type="evidence" value="ECO:0007669"/>
    <property type="project" value="UniProtKB-KW"/>
</dbReference>
<dbReference type="Gene3D" id="3.40.50.300">
    <property type="entry name" value="P-loop containing nucleotide triphosphate hydrolases"/>
    <property type="match status" value="1"/>
</dbReference>
<dbReference type="InterPro" id="IPR000330">
    <property type="entry name" value="SNF2_N"/>
</dbReference>
<dbReference type="Pfam" id="PF08455">
    <property type="entry name" value="SNF2_assoc"/>
    <property type="match status" value="1"/>
</dbReference>
<dbReference type="FunFam" id="3.40.50.300:FF:000533">
    <property type="entry name" value="Helicase, Snf2 family"/>
    <property type="match status" value="1"/>
</dbReference>
<dbReference type="GO" id="GO:0008270">
    <property type="term" value="F:zinc ion binding"/>
    <property type="evidence" value="ECO:0007669"/>
    <property type="project" value="UniProtKB-KW"/>
</dbReference>
<dbReference type="GO" id="GO:0005524">
    <property type="term" value="F:ATP binding"/>
    <property type="evidence" value="ECO:0007669"/>
    <property type="project" value="InterPro"/>
</dbReference>
<keyword evidence="8" id="KW-1185">Reference proteome</keyword>
<evidence type="ECO:0000313" key="7">
    <source>
        <dbReference type="EMBL" id="MRI66902.1"/>
    </source>
</evidence>
<dbReference type="InterPro" id="IPR014001">
    <property type="entry name" value="Helicase_ATP-bd"/>
</dbReference>
<keyword evidence="2" id="KW-0479">Metal-binding</keyword>
<sequence>MNIKWSHKKIEEASGKISFKKGLSFYRSNKVYLKIFTAHRCEAIVAGKEDFHVTVEQDESGRINTRCSCPTLASVKNDCQHVAAVLLAISEHSPRESRSSSSSEISEGLMTLLENRRVRPSAQQPRFESRQVLPLAFTCKLITNNQGQFLFGIEIEVGTTKVTNIRAFLKQVKEHGNYQLTSSFTYNPELHCFSTDTDDIIQQLIQVMNDETAYGYDRLIDKFEYNIDQLLVIPPSPWQRLVPLLTKAPVVKLANGEKRVDKLYFSDHITLPLSISITKTDNHDSLLTVKGRDKLVMLDAYQALLFDDHFIQIKEKEFHYLSELIQILDTSKTNQIRIPPKQTEFFIEKGLPILKRLGQVHLHGAVTNQLKQNPLITKLYLDRVRNRLLAGVEFHYGNILINPLDDEQIETASILIRDEEKENAILQMMDDSQFAKTDSGYFLHNEALEYDFLYHMLPKVQKIAQVFATTAVRNRIFKENPRPKIKVKIQKERTNWLEFKFEMDGIPDQEIRDILSALEEKQKYYRLRDGSLLSLETKEFEELQRFLRSAAPIQDKDDLVSGLHVPVIKGIQLLDSADDQVFIFEQSFRQFLHNIENPDNQSITLPNSLEPILRDYQTYGYKWLKTLANHGFGGILADDMGLGKTLQSIAFILSELPTIRKKKLPTLIVCPSSLVYNWQSEIRKFAPDIQVAIVDGNRTKRANRQTSALEMDVVITSYQLLRMDIDWYKKQAFHTVFFDEAQAFKNPVTQTAQAVKKIQADNRFALTGTPVENNQEELWSIFHVVFPELFQGLKEYSNLTRTQIARRSRPFLLRRVKEDVLSELPEKIESRESVELLPDQKKLYATYLAKLRHDTLKHLDKDTLRKNRIKILAGLTRLRQICCHPALFVDGYKGSSAKFEQLKQILEESRLARRRVLIFSQFTKMLELIGRDLAIQGKSFLYLDGQTPSEERVERCNQFNAGECDLFLISMKAGGTGLNLTGADTVILYDTWWNPAVEEQAADRAHRIGQTSAVQVIKLVARGTIEEKMNDLQEQKRSLIEEIIDSKEKASSTLTEEDIREILSL</sequence>